<keyword evidence="3" id="KW-1185">Reference proteome</keyword>
<feature type="chain" id="PRO_5012773672" evidence="1">
    <location>
        <begin position="18"/>
        <end position="206"/>
    </location>
</feature>
<proteinExistence type="predicted"/>
<reference evidence="2 3" key="1">
    <citation type="submission" date="2016-11" db="EMBL/GenBank/DDBJ databases">
        <title>Draft Genome Assembly of Colletotrichum chlorophyti a pathogen of herbaceous plants.</title>
        <authorList>
            <person name="Gan P."/>
            <person name="Narusaka M."/>
            <person name="Tsushima A."/>
            <person name="Narusaka Y."/>
            <person name="Takano Y."/>
            <person name="Shirasu K."/>
        </authorList>
    </citation>
    <scope>NUCLEOTIDE SEQUENCE [LARGE SCALE GENOMIC DNA]</scope>
    <source>
        <strain evidence="2 3">NTL11</strain>
    </source>
</reference>
<evidence type="ECO:0000256" key="1">
    <source>
        <dbReference type="SAM" id="SignalP"/>
    </source>
</evidence>
<dbReference type="EMBL" id="MPGH01000088">
    <property type="protein sequence ID" value="OLN87930.1"/>
    <property type="molecule type" value="Genomic_DNA"/>
</dbReference>
<feature type="signal peptide" evidence="1">
    <location>
        <begin position="1"/>
        <end position="17"/>
    </location>
</feature>
<evidence type="ECO:0000313" key="3">
    <source>
        <dbReference type="Proteomes" id="UP000186583"/>
    </source>
</evidence>
<dbReference type="AlphaFoldDB" id="A0A1Q8RUM3"/>
<dbReference type="STRING" id="708187.A0A1Q8RUM3"/>
<evidence type="ECO:0000313" key="2">
    <source>
        <dbReference type="EMBL" id="OLN87930.1"/>
    </source>
</evidence>
<sequence>MKPCSVLAFLGVSLASAHNITQNKPFVLRFTHGGYGGGKNWLVPCHAGANQAGLCPETDRPNDESKSPPSLHEYYLKENGPKFDNQTLGTLVWSQNIGGRLVPSELGFNIQIASNGAIPMFKLGSAGWTGLGFDKKDSLFIHSSRDDSKAKPGTIEEVNKAYYNWFICETFVEDYHYKALVWVTAMSPSNPTCKKAKVYREWVTDV</sequence>
<comment type="caution">
    <text evidence="2">The sequence shown here is derived from an EMBL/GenBank/DDBJ whole genome shotgun (WGS) entry which is preliminary data.</text>
</comment>
<dbReference type="OrthoDB" id="3515453at2759"/>
<name>A0A1Q8RUM3_9PEZI</name>
<organism evidence="2 3">
    <name type="scientific">Colletotrichum chlorophyti</name>
    <dbReference type="NCBI Taxonomy" id="708187"/>
    <lineage>
        <taxon>Eukaryota</taxon>
        <taxon>Fungi</taxon>
        <taxon>Dikarya</taxon>
        <taxon>Ascomycota</taxon>
        <taxon>Pezizomycotina</taxon>
        <taxon>Sordariomycetes</taxon>
        <taxon>Hypocreomycetidae</taxon>
        <taxon>Glomerellales</taxon>
        <taxon>Glomerellaceae</taxon>
        <taxon>Colletotrichum</taxon>
    </lineage>
</organism>
<protein>
    <submittedName>
        <fullName evidence="2">Uncharacterized protein</fullName>
    </submittedName>
</protein>
<gene>
    <name evidence="2" type="ORF">CCHL11_00555</name>
</gene>
<dbReference type="Proteomes" id="UP000186583">
    <property type="component" value="Unassembled WGS sequence"/>
</dbReference>
<accession>A0A1Q8RUM3</accession>
<keyword evidence="1" id="KW-0732">Signal</keyword>